<dbReference type="SUPFAM" id="SSF54506">
    <property type="entry name" value="Diaminopimelate epimerase-like"/>
    <property type="match status" value="1"/>
</dbReference>
<dbReference type="GO" id="GO:0016853">
    <property type="term" value="F:isomerase activity"/>
    <property type="evidence" value="ECO:0007669"/>
    <property type="project" value="UniProtKB-KW"/>
</dbReference>
<dbReference type="Proteomes" id="UP001254832">
    <property type="component" value="Unassembled WGS sequence"/>
</dbReference>
<dbReference type="NCBIfam" id="TIGR00654">
    <property type="entry name" value="PhzF_family"/>
    <property type="match status" value="1"/>
</dbReference>
<dbReference type="PIRSF" id="PIRSF016184">
    <property type="entry name" value="PhzC_PhzF"/>
    <property type="match status" value="1"/>
</dbReference>
<evidence type="ECO:0000313" key="5">
    <source>
        <dbReference type="Proteomes" id="UP001254832"/>
    </source>
</evidence>
<feature type="active site" evidence="3">
    <location>
        <position position="50"/>
    </location>
</feature>
<comment type="similarity">
    <text evidence="1">Belongs to the PhzF family.</text>
</comment>
<dbReference type="InterPro" id="IPR003719">
    <property type="entry name" value="Phenazine_PhzF-like"/>
</dbReference>
<gene>
    <name evidence="4" type="ORF">J2W91_002856</name>
</gene>
<sequence length="295" mass="32132">MSNMKVEVYTLNAFAKGEHGGNPAGVVLENDLSLEASDMQLIAKEVGYSETAFIEKSTLANYKIRYFTPASEVDLCGHATIGAFGLMHSLGLAKAASSYTIETKAGILDVDISSEGFVYLSQALPQFSEKISCEEIAPSLGITPEALETKLPIEVVSTGLRDILIPIRSRDLLNEIQPKFDAITAICEKYDVVGYHLFTMDTPDNATAECRNFAPLYDIPEESATGTSNGALLCYLYQHGELSMKEVEHVMFRQGYSMDCPSEIKVGLNLSESGDIKQVRVGGAVAGIERRHIMI</sequence>
<proteinExistence type="inferred from homology"/>
<reference evidence="4" key="1">
    <citation type="submission" date="2023-07" db="EMBL/GenBank/DDBJ databases">
        <title>Sorghum-associated microbial communities from plants grown in Nebraska, USA.</title>
        <authorList>
            <person name="Schachtman D."/>
        </authorList>
    </citation>
    <scope>NUCLEOTIDE SEQUENCE</scope>
    <source>
        <strain evidence="4">BE80</strain>
    </source>
</reference>
<evidence type="ECO:0000256" key="3">
    <source>
        <dbReference type="PIRSR" id="PIRSR016184-1"/>
    </source>
</evidence>
<dbReference type="EMBL" id="JAVDTR010000007">
    <property type="protein sequence ID" value="MDR6724388.1"/>
    <property type="molecule type" value="Genomic_DNA"/>
</dbReference>
<evidence type="ECO:0000256" key="1">
    <source>
        <dbReference type="ARBA" id="ARBA00008270"/>
    </source>
</evidence>
<protein>
    <submittedName>
        <fullName evidence="4">PhzF family phenazine biosynthesis protein</fullName>
    </submittedName>
</protein>
<evidence type="ECO:0000313" key="4">
    <source>
        <dbReference type="EMBL" id="MDR6724388.1"/>
    </source>
</evidence>
<dbReference type="Gene3D" id="3.10.310.10">
    <property type="entry name" value="Diaminopimelate Epimerase, Chain A, domain 1"/>
    <property type="match status" value="2"/>
</dbReference>
<comment type="caution">
    <text evidence="4">The sequence shown here is derived from an EMBL/GenBank/DDBJ whole genome shotgun (WGS) entry which is preliminary data.</text>
</comment>
<accession>A0AAP5H142</accession>
<dbReference type="GO" id="GO:0005737">
    <property type="term" value="C:cytoplasm"/>
    <property type="evidence" value="ECO:0007669"/>
    <property type="project" value="TreeGrafter"/>
</dbReference>
<dbReference type="Pfam" id="PF02567">
    <property type="entry name" value="PhzC-PhzF"/>
    <property type="match status" value="1"/>
</dbReference>
<evidence type="ECO:0000256" key="2">
    <source>
        <dbReference type="ARBA" id="ARBA00023235"/>
    </source>
</evidence>
<dbReference type="PANTHER" id="PTHR13774:SF39">
    <property type="entry name" value="BIOSYNTHESIS PROTEIN, PUTATIVE-RELATED"/>
    <property type="match status" value="1"/>
</dbReference>
<dbReference type="AlphaFoldDB" id="A0AAP5H142"/>
<dbReference type="PANTHER" id="PTHR13774">
    <property type="entry name" value="PHENAZINE BIOSYNTHESIS PROTEIN"/>
    <property type="match status" value="1"/>
</dbReference>
<keyword evidence="2" id="KW-0413">Isomerase</keyword>
<organism evidence="4 5">
    <name type="scientific">Paenibacillus amylolyticus</name>
    <dbReference type="NCBI Taxonomy" id="1451"/>
    <lineage>
        <taxon>Bacteria</taxon>
        <taxon>Bacillati</taxon>
        <taxon>Bacillota</taxon>
        <taxon>Bacilli</taxon>
        <taxon>Bacillales</taxon>
        <taxon>Paenibacillaceae</taxon>
        <taxon>Paenibacillus</taxon>
    </lineage>
</organism>
<name>A0AAP5H142_PAEAM</name>